<dbReference type="EMBL" id="JAGFNZ010000002">
    <property type="protein sequence ID" value="MBW7572225.1"/>
    <property type="molecule type" value="Genomic_DNA"/>
</dbReference>
<feature type="transmembrane region" description="Helical" evidence="7">
    <location>
        <begin position="255"/>
        <end position="276"/>
    </location>
</feature>
<dbReference type="Gene3D" id="1.10.3720.10">
    <property type="entry name" value="MetI-like"/>
    <property type="match status" value="1"/>
</dbReference>
<evidence type="ECO:0000256" key="7">
    <source>
        <dbReference type="RuleBase" id="RU363032"/>
    </source>
</evidence>
<evidence type="ECO:0000259" key="8">
    <source>
        <dbReference type="PROSITE" id="PS50928"/>
    </source>
</evidence>
<keyword evidence="2 7" id="KW-0813">Transport</keyword>
<evidence type="ECO:0000256" key="4">
    <source>
        <dbReference type="ARBA" id="ARBA00022692"/>
    </source>
</evidence>
<dbReference type="InterPro" id="IPR035906">
    <property type="entry name" value="MetI-like_sf"/>
</dbReference>
<dbReference type="Pfam" id="PF00528">
    <property type="entry name" value="BPD_transp_1"/>
    <property type="match status" value="1"/>
</dbReference>
<feature type="transmembrane region" description="Helical" evidence="7">
    <location>
        <begin position="9"/>
        <end position="30"/>
    </location>
</feature>
<evidence type="ECO:0000256" key="5">
    <source>
        <dbReference type="ARBA" id="ARBA00022989"/>
    </source>
</evidence>
<accession>A0ABS7DN48</accession>
<protein>
    <submittedName>
        <fullName evidence="9">ABC transporter permease</fullName>
    </submittedName>
</protein>
<evidence type="ECO:0000256" key="2">
    <source>
        <dbReference type="ARBA" id="ARBA00022448"/>
    </source>
</evidence>
<gene>
    <name evidence="9" type="ORF">J5W02_05305</name>
</gene>
<comment type="similarity">
    <text evidence="7">Belongs to the binding-protein-dependent transport system permease family.</text>
</comment>
<dbReference type="Proteomes" id="UP000719942">
    <property type="component" value="Unassembled WGS sequence"/>
</dbReference>
<comment type="subcellular location">
    <subcellularLocation>
        <location evidence="1 7">Cell membrane</location>
        <topology evidence="1 7">Multi-pass membrane protein</topology>
    </subcellularLocation>
</comment>
<evidence type="ECO:0000313" key="10">
    <source>
        <dbReference type="Proteomes" id="UP000719942"/>
    </source>
</evidence>
<dbReference type="PROSITE" id="PS50928">
    <property type="entry name" value="ABC_TM1"/>
    <property type="match status" value="1"/>
</dbReference>
<feature type="transmembrane region" description="Helical" evidence="7">
    <location>
        <begin position="101"/>
        <end position="122"/>
    </location>
</feature>
<keyword evidence="10" id="KW-1185">Reference proteome</keyword>
<dbReference type="InterPro" id="IPR045621">
    <property type="entry name" value="BPD_transp_1_N"/>
</dbReference>
<evidence type="ECO:0000256" key="3">
    <source>
        <dbReference type="ARBA" id="ARBA00022475"/>
    </source>
</evidence>
<keyword evidence="5 7" id="KW-1133">Transmembrane helix</keyword>
<feature type="transmembrane region" description="Helical" evidence="7">
    <location>
        <begin position="305"/>
        <end position="327"/>
    </location>
</feature>
<comment type="caution">
    <text evidence="9">The sequence shown here is derived from an EMBL/GenBank/DDBJ whole genome shotgun (WGS) entry which is preliminary data.</text>
</comment>
<dbReference type="PANTHER" id="PTHR43163:SF6">
    <property type="entry name" value="DIPEPTIDE TRANSPORT SYSTEM PERMEASE PROTEIN DPPB-RELATED"/>
    <property type="match status" value="1"/>
</dbReference>
<dbReference type="Pfam" id="PF19300">
    <property type="entry name" value="BPD_transp_1_N"/>
    <property type="match status" value="1"/>
</dbReference>
<evidence type="ECO:0000256" key="6">
    <source>
        <dbReference type="ARBA" id="ARBA00023136"/>
    </source>
</evidence>
<dbReference type="PANTHER" id="PTHR43163">
    <property type="entry name" value="DIPEPTIDE TRANSPORT SYSTEM PERMEASE PROTEIN DPPB-RELATED"/>
    <property type="match status" value="1"/>
</dbReference>
<sequence>MFKYIVKRILMLIPVLLGVSVIVFLIMRVFSPDPAPIVLGQHATVEAANAWRAANGLNAPLYIQFFNFIKGAVTGNLGTSYYTKTPVTTEIFSRFPATIELAIAAIIFASLFGIIIGVISAVKKNSFFDHAGMVLALVGVSMPIFWLGILLIILFAGVWHILPSGGRIDPLLQPMAASGFYLYDTLSIGDTEAFVDALRHLILPALALGMYSMAIITRMTRSSMLETLNQDYIRTARAKGVSEGKVITHHALRNAMIPVTTVIGLQLGSLLGGAVLTETVFSWPGIGNYTVECILKSDFPVVQGVVLLIACIFVLINLVVDVVYAFIDPRIKFSKKEG</sequence>
<dbReference type="RefSeq" id="WP_219964642.1">
    <property type="nucleotide sequence ID" value="NZ_JAGFNZ010000002.1"/>
</dbReference>
<keyword evidence="6 7" id="KW-0472">Membrane</keyword>
<name>A0ABS7DN48_9FIRM</name>
<keyword evidence="3" id="KW-1003">Cell membrane</keyword>
<dbReference type="CDD" id="cd06261">
    <property type="entry name" value="TM_PBP2"/>
    <property type="match status" value="1"/>
</dbReference>
<feature type="transmembrane region" description="Helical" evidence="7">
    <location>
        <begin position="197"/>
        <end position="216"/>
    </location>
</feature>
<evidence type="ECO:0000313" key="9">
    <source>
        <dbReference type="EMBL" id="MBW7572225.1"/>
    </source>
</evidence>
<organism evidence="9 10">
    <name type="scientific">Caproiciproducens faecalis</name>
    <dbReference type="NCBI Taxonomy" id="2820301"/>
    <lineage>
        <taxon>Bacteria</taxon>
        <taxon>Bacillati</taxon>
        <taxon>Bacillota</taxon>
        <taxon>Clostridia</taxon>
        <taxon>Eubacteriales</taxon>
        <taxon>Acutalibacteraceae</taxon>
        <taxon>Caproiciproducens</taxon>
    </lineage>
</organism>
<dbReference type="SUPFAM" id="SSF161098">
    <property type="entry name" value="MetI-like"/>
    <property type="match status" value="1"/>
</dbReference>
<feature type="domain" description="ABC transmembrane type-1" evidence="8">
    <location>
        <begin position="95"/>
        <end position="324"/>
    </location>
</feature>
<reference evidence="9 10" key="1">
    <citation type="submission" date="2021-03" db="EMBL/GenBank/DDBJ databases">
        <title>Caproiciproducens sp. nov. isolated from feces of cow.</title>
        <authorList>
            <person name="Choi J.-Y."/>
        </authorList>
    </citation>
    <scope>NUCLEOTIDE SEQUENCE [LARGE SCALE GENOMIC DNA]</scope>
    <source>
        <strain evidence="9 10">AGMB10547</strain>
    </source>
</reference>
<dbReference type="InterPro" id="IPR000515">
    <property type="entry name" value="MetI-like"/>
</dbReference>
<feature type="transmembrane region" description="Helical" evidence="7">
    <location>
        <begin position="134"/>
        <end position="162"/>
    </location>
</feature>
<keyword evidence="4 7" id="KW-0812">Transmembrane</keyword>
<proteinExistence type="inferred from homology"/>
<evidence type="ECO:0000256" key="1">
    <source>
        <dbReference type="ARBA" id="ARBA00004651"/>
    </source>
</evidence>